<protein>
    <submittedName>
        <fullName evidence="1">Uncharacterized protein</fullName>
    </submittedName>
</protein>
<accession>A0A1R3GSF2</accession>
<sequence length="39" mass="4044">MSDPHSRHVVTTHLVILSGVHSAEAFENLGGDGGRMGGD</sequence>
<gene>
    <name evidence="1" type="ORF">COLO4_33646</name>
</gene>
<proteinExistence type="predicted"/>
<evidence type="ECO:0000313" key="2">
    <source>
        <dbReference type="Proteomes" id="UP000187203"/>
    </source>
</evidence>
<name>A0A1R3GSF2_9ROSI</name>
<dbReference type="AlphaFoldDB" id="A0A1R3GSF2"/>
<dbReference type="Proteomes" id="UP000187203">
    <property type="component" value="Unassembled WGS sequence"/>
</dbReference>
<reference evidence="2" key="1">
    <citation type="submission" date="2013-09" db="EMBL/GenBank/DDBJ databases">
        <title>Corchorus olitorius genome sequencing.</title>
        <authorList>
            <person name="Alam M."/>
            <person name="Haque M.S."/>
            <person name="Islam M.S."/>
            <person name="Emdad E.M."/>
            <person name="Islam M.M."/>
            <person name="Ahmed B."/>
            <person name="Halim A."/>
            <person name="Hossen Q.M.M."/>
            <person name="Hossain M.Z."/>
            <person name="Ahmed R."/>
            <person name="Khan M.M."/>
            <person name="Islam R."/>
            <person name="Rashid M.M."/>
            <person name="Khan S.A."/>
            <person name="Rahman M.S."/>
            <person name="Alam M."/>
            <person name="Yahiya A.S."/>
            <person name="Khan M.S."/>
            <person name="Azam M.S."/>
            <person name="Haque T."/>
            <person name="Lashkar M.Z.H."/>
            <person name="Akhand A.I."/>
            <person name="Morshed G."/>
            <person name="Roy S."/>
            <person name="Uddin K.S."/>
            <person name="Rabeya T."/>
            <person name="Hossain A.S."/>
            <person name="Chowdhury A."/>
            <person name="Snigdha A.R."/>
            <person name="Mortoza M.S."/>
            <person name="Matin S.A."/>
            <person name="Hoque S.M.E."/>
            <person name="Islam M.K."/>
            <person name="Roy D.K."/>
            <person name="Haider R."/>
            <person name="Moosa M.M."/>
            <person name="Elias S.M."/>
            <person name="Hasan A.M."/>
            <person name="Jahan S."/>
            <person name="Shafiuddin M."/>
            <person name="Mahmood N."/>
            <person name="Shommy N.S."/>
        </authorList>
    </citation>
    <scope>NUCLEOTIDE SEQUENCE [LARGE SCALE GENOMIC DNA]</scope>
    <source>
        <strain evidence="2">cv. O-4</strain>
    </source>
</reference>
<evidence type="ECO:0000313" key="1">
    <source>
        <dbReference type="EMBL" id="OMO60977.1"/>
    </source>
</evidence>
<keyword evidence="2" id="KW-1185">Reference proteome</keyword>
<dbReference type="EMBL" id="AWUE01021797">
    <property type="protein sequence ID" value="OMO60977.1"/>
    <property type="molecule type" value="Genomic_DNA"/>
</dbReference>
<comment type="caution">
    <text evidence="1">The sequence shown here is derived from an EMBL/GenBank/DDBJ whole genome shotgun (WGS) entry which is preliminary data.</text>
</comment>
<organism evidence="1 2">
    <name type="scientific">Corchorus olitorius</name>
    <dbReference type="NCBI Taxonomy" id="93759"/>
    <lineage>
        <taxon>Eukaryota</taxon>
        <taxon>Viridiplantae</taxon>
        <taxon>Streptophyta</taxon>
        <taxon>Embryophyta</taxon>
        <taxon>Tracheophyta</taxon>
        <taxon>Spermatophyta</taxon>
        <taxon>Magnoliopsida</taxon>
        <taxon>eudicotyledons</taxon>
        <taxon>Gunneridae</taxon>
        <taxon>Pentapetalae</taxon>
        <taxon>rosids</taxon>
        <taxon>malvids</taxon>
        <taxon>Malvales</taxon>
        <taxon>Malvaceae</taxon>
        <taxon>Grewioideae</taxon>
        <taxon>Apeibeae</taxon>
        <taxon>Corchorus</taxon>
    </lineage>
</organism>